<comment type="caution">
    <text evidence="1">The sequence shown here is derived from an EMBL/GenBank/DDBJ whole genome shotgun (WGS) entry which is preliminary data.</text>
</comment>
<accession>A0A161ZN95</accession>
<gene>
    <name evidence="1" type="ORF">DCAR_025957</name>
</gene>
<dbReference type="Gramene" id="KZM88882">
    <property type="protein sequence ID" value="KZM88882"/>
    <property type="gene ID" value="DCAR_025957"/>
</dbReference>
<reference evidence="1" key="1">
    <citation type="journal article" date="2016" name="Nat. Genet.">
        <title>A high-quality carrot genome assembly provides new insights into carotenoid accumulation and asterid genome evolution.</title>
        <authorList>
            <person name="Iorizzo M."/>
            <person name="Ellison S."/>
            <person name="Senalik D."/>
            <person name="Zeng P."/>
            <person name="Satapoomin P."/>
            <person name="Huang J."/>
            <person name="Bowman M."/>
            <person name="Iovene M."/>
            <person name="Sanseverino W."/>
            <person name="Cavagnaro P."/>
            <person name="Yildiz M."/>
            <person name="Macko-Podgorni A."/>
            <person name="Moranska E."/>
            <person name="Grzebelus E."/>
            <person name="Grzebelus D."/>
            <person name="Ashrafi H."/>
            <person name="Zheng Z."/>
            <person name="Cheng S."/>
            <person name="Spooner D."/>
            <person name="Van Deynze A."/>
            <person name="Simon P."/>
        </authorList>
    </citation>
    <scope>NUCLEOTIDE SEQUENCE [LARGE SCALE GENOMIC DNA]</scope>
    <source>
        <tissue evidence="1">Leaf</tissue>
    </source>
</reference>
<proteinExistence type="predicted"/>
<sequence>MLFRTDPLRRDYILDHILEIGLISFSVAGSILPALDDIEGCLWLDVSIAIAHTHENVR</sequence>
<protein>
    <submittedName>
        <fullName evidence="1">Uncharacterized protein</fullName>
    </submittedName>
</protein>
<organism evidence="1">
    <name type="scientific">Daucus carota subsp. sativus</name>
    <name type="common">Carrot</name>
    <dbReference type="NCBI Taxonomy" id="79200"/>
    <lineage>
        <taxon>Eukaryota</taxon>
        <taxon>Viridiplantae</taxon>
        <taxon>Streptophyta</taxon>
        <taxon>Embryophyta</taxon>
        <taxon>Tracheophyta</taxon>
        <taxon>Spermatophyta</taxon>
        <taxon>Magnoliopsida</taxon>
        <taxon>eudicotyledons</taxon>
        <taxon>Gunneridae</taxon>
        <taxon>Pentapetalae</taxon>
        <taxon>asterids</taxon>
        <taxon>campanulids</taxon>
        <taxon>Apiales</taxon>
        <taxon>Apiaceae</taxon>
        <taxon>Apioideae</taxon>
        <taxon>Scandiceae</taxon>
        <taxon>Daucinae</taxon>
        <taxon>Daucus</taxon>
        <taxon>Daucus sect. Daucus</taxon>
    </lineage>
</organism>
<dbReference type="AlphaFoldDB" id="A0A161ZN95"/>
<evidence type="ECO:0000313" key="1">
    <source>
        <dbReference type="EMBL" id="KZM88882.1"/>
    </source>
</evidence>
<dbReference type="EMBL" id="LNRQ01000007">
    <property type="protein sequence ID" value="KZM88882.1"/>
    <property type="molecule type" value="Genomic_DNA"/>
</dbReference>
<name>A0A161ZN95_DAUCS</name>